<keyword evidence="2" id="KW-1185">Reference proteome</keyword>
<reference evidence="1" key="1">
    <citation type="submission" date="2021-01" db="EMBL/GenBank/DDBJ databases">
        <authorList>
            <consortium name="Genoscope - CEA"/>
            <person name="William W."/>
        </authorList>
    </citation>
    <scope>NUCLEOTIDE SEQUENCE</scope>
</reference>
<evidence type="ECO:0000313" key="1">
    <source>
        <dbReference type="EMBL" id="CAD8187265.1"/>
    </source>
</evidence>
<organism evidence="1 2">
    <name type="scientific">Paramecium octaurelia</name>
    <dbReference type="NCBI Taxonomy" id="43137"/>
    <lineage>
        <taxon>Eukaryota</taxon>
        <taxon>Sar</taxon>
        <taxon>Alveolata</taxon>
        <taxon>Ciliophora</taxon>
        <taxon>Intramacronucleata</taxon>
        <taxon>Oligohymenophorea</taxon>
        <taxon>Peniculida</taxon>
        <taxon>Parameciidae</taxon>
        <taxon>Paramecium</taxon>
    </lineage>
</organism>
<accession>A0A8S1WF10</accession>
<protein>
    <submittedName>
        <fullName evidence="1">Uncharacterized protein</fullName>
    </submittedName>
</protein>
<sequence>MLISQVRFLDTDSLKYKECQISCLECIGKGSQSVTFEEQTYQYLCKPDSLSS</sequence>
<proteinExistence type="predicted"/>
<comment type="caution">
    <text evidence="1">The sequence shown here is derived from an EMBL/GenBank/DDBJ whole genome shotgun (WGS) entry which is preliminary data.</text>
</comment>
<dbReference type="Proteomes" id="UP000683925">
    <property type="component" value="Unassembled WGS sequence"/>
</dbReference>
<evidence type="ECO:0000313" key="2">
    <source>
        <dbReference type="Proteomes" id="UP000683925"/>
    </source>
</evidence>
<dbReference type="EMBL" id="CAJJDP010000088">
    <property type="protein sequence ID" value="CAD8187265.1"/>
    <property type="molecule type" value="Genomic_DNA"/>
</dbReference>
<name>A0A8S1WF10_PAROT</name>
<dbReference type="AlphaFoldDB" id="A0A8S1WF10"/>
<gene>
    <name evidence="1" type="ORF">POCTA_138.1.T0890201</name>
</gene>